<dbReference type="GO" id="GO:0032259">
    <property type="term" value="P:methylation"/>
    <property type="evidence" value="ECO:0007669"/>
    <property type="project" value="UniProtKB-KW"/>
</dbReference>
<feature type="domain" description="DNA methylase N-4/N-6" evidence="4">
    <location>
        <begin position="64"/>
        <end position="347"/>
    </location>
</feature>
<evidence type="ECO:0000256" key="3">
    <source>
        <dbReference type="RuleBase" id="RU362026"/>
    </source>
</evidence>
<name>A0ABV4X074_9CYAN</name>
<accession>A0ABV4X074</accession>
<dbReference type="InterPro" id="IPR029063">
    <property type="entry name" value="SAM-dependent_MTases_sf"/>
</dbReference>
<keyword evidence="1 5" id="KW-0489">Methyltransferase</keyword>
<comment type="similarity">
    <text evidence="3">Belongs to the N(4)/N(6)-methyltransferase family.</text>
</comment>
<dbReference type="Gene3D" id="3.40.50.150">
    <property type="entry name" value="Vaccinia Virus protein VP39"/>
    <property type="match status" value="1"/>
</dbReference>
<protein>
    <recommendedName>
        <fullName evidence="3">Methyltransferase</fullName>
        <ecNumber evidence="3">2.1.1.-</ecNumber>
    </recommendedName>
</protein>
<reference evidence="5 6" key="1">
    <citation type="submission" date="2024-09" db="EMBL/GenBank/DDBJ databases">
        <title>Floridaenema gen nov. (Aerosakkonemataceae, Aerosakkonematales ord. nov., Cyanobacteria) from benthic tropical and subtropical fresh waters, with the description of four new species.</title>
        <authorList>
            <person name="Moretto J.A."/>
            <person name="Berthold D.E."/>
            <person name="Lefler F.W."/>
            <person name="Huang I.-S."/>
            <person name="Laughinghouse H. IV."/>
        </authorList>
    </citation>
    <scope>NUCLEOTIDE SEQUENCE [LARGE SCALE GENOMIC DNA]</scope>
    <source>
        <strain evidence="5 6">BLCC-F46</strain>
    </source>
</reference>
<dbReference type="PRINTS" id="PR00508">
    <property type="entry name" value="S21N4MTFRASE"/>
</dbReference>
<proteinExistence type="inferred from homology"/>
<dbReference type="InterPro" id="IPR001091">
    <property type="entry name" value="RM_Methyltransferase"/>
</dbReference>
<dbReference type="EC" id="2.1.1.-" evidence="3"/>
<dbReference type="InterPro" id="IPR002941">
    <property type="entry name" value="DNA_methylase_N4/N6"/>
</dbReference>
<keyword evidence="2" id="KW-0808">Transferase</keyword>
<dbReference type="GO" id="GO:0008168">
    <property type="term" value="F:methyltransferase activity"/>
    <property type="evidence" value="ECO:0007669"/>
    <property type="project" value="UniProtKB-KW"/>
</dbReference>
<gene>
    <name evidence="5" type="ORF">ACE1CC_02425</name>
</gene>
<evidence type="ECO:0000313" key="5">
    <source>
        <dbReference type="EMBL" id="MFB2875726.1"/>
    </source>
</evidence>
<evidence type="ECO:0000313" key="6">
    <source>
        <dbReference type="Proteomes" id="UP001576774"/>
    </source>
</evidence>
<dbReference type="Pfam" id="PF01555">
    <property type="entry name" value="N6_N4_Mtase"/>
    <property type="match status" value="1"/>
</dbReference>
<sequence>MSLPNPESSSHKILKHKATSTVGRGKVVKLDTNLNISVWSDEYVALYLGDSLEHYSNWEQPTVIVSDGAYGILGFEGDTSDHLDLPHWYEPHIQAWSNAAMPSTTLWFWNSEIGWAVVHPVLEKYGWRYVNCNIWNKGKGHIAGNVNTEKIRRFPVVTEVCVQYVREVKVNGLTLKAWLLDEWKRSKLPLKRANYACGVVNAATRKYFDQGHLWYFPPPEMFERLVNYANEHGNPEGKPYFSLNGNQPLKGEEWSKMRSKFKCPHGFTNVWQRPALRGDERVKTSSGKAVHLNQKPLDLMSIIIESSSDEKDVIWEPFGGLFSASLAARKLKRRAYSCELDPDYFSYGVKRFNQEVHQ</sequence>
<evidence type="ECO:0000256" key="2">
    <source>
        <dbReference type="ARBA" id="ARBA00022679"/>
    </source>
</evidence>
<organism evidence="5 6">
    <name type="scientific">Floridaenema aerugineum BLCC-F46</name>
    <dbReference type="NCBI Taxonomy" id="3153654"/>
    <lineage>
        <taxon>Bacteria</taxon>
        <taxon>Bacillati</taxon>
        <taxon>Cyanobacteriota</taxon>
        <taxon>Cyanophyceae</taxon>
        <taxon>Oscillatoriophycideae</taxon>
        <taxon>Aerosakkonematales</taxon>
        <taxon>Aerosakkonemataceae</taxon>
        <taxon>Floridanema</taxon>
        <taxon>Floridanema aerugineum</taxon>
    </lineage>
</organism>
<evidence type="ECO:0000259" key="4">
    <source>
        <dbReference type="Pfam" id="PF01555"/>
    </source>
</evidence>
<dbReference type="SUPFAM" id="SSF53335">
    <property type="entry name" value="S-adenosyl-L-methionine-dependent methyltransferases"/>
    <property type="match status" value="1"/>
</dbReference>
<dbReference type="Proteomes" id="UP001576774">
    <property type="component" value="Unassembled WGS sequence"/>
</dbReference>
<keyword evidence="6" id="KW-1185">Reference proteome</keyword>
<comment type="caution">
    <text evidence="5">The sequence shown here is derived from an EMBL/GenBank/DDBJ whole genome shotgun (WGS) entry which is preliminary data.</text>
</comment>
<dbReference type="EMBL" id="JBHFNQ010000020">
    <property type="protein sequence ID" value="MFB2875726.1"/>
    <property type="molecule type" value="Genomic_DNA"/>
</dbReference>
<dbReference type="RefSeq" id="WP_413268883.1">
    <property type="nucleotide sequence ID" value="NZ_JBHFNQ010000020.1"/>
</dbReference>
<evidence type="ECO:0000256" key="1">
    <source>
        <dbReference type="ARBA" id="ARBA00022603"/>
    </source>
</evidence>